<evidence type="ECO:0000313" key="11">
    <source>
        <dbReference type="Proteomes" id="UP001151532"/>
    </source>
</evidence>
<name>A0A9Q0W920_SALPP</name>
<keyword evidence="8" id="KW-0732">Signal</keyword>
<evidence type="ECO:0000256" key="3">
    <source>
        <dbReference type="ARBA" id="ARBA00004496"/>
    </source>
</evidence>
<dbReference type="PANTHER" id="PTHR48440:SF1">
    <property type="entry name" value="PAW DOMAIN-CONTAINING PROTEIN"/>
    <property type="match status" value="1"/>
</dbReference>
<comment type="subcellular location">
    <subcellularLocation>
        <location evidence="3">Cytoplasm</location>
    </subcellularLocation>
</comment>
<dbReference type="GO" id="GO:0000224">
    <property type="term" value="F:peptide-N4-(N-acetyl-beta-glucosaminyl)asparagine amidase activity"/>
    <property type="evidence" value="ECO:0007669"/>
    <property type="project" value="UniProtKB-EC"/>
</dbReference>
<dbReference type="SMART" id="SM00460">
    <property type="entry name" value="TGc"/>
    <property type="match status" value="1"/>
</dbReference>
<dbReference type="OrthoDB" id="409136at2759"/>
<proteinExistence type="predicted"/>
<dbReference type="EMBL" id="JAPFFK010000005">
    <property type="protein sequence ID" value="KAJ6762920.1"/>
    <property type="molecule type" value="Genomic_DNA"/>
</dbReference>
<comment type="cofactor">
    <cofactor evidence="2">
        <name>Zn(2+)</name>
        <dbReference type="ChEBI" id="CHEBI:29105"/>
    </cofactor>
</comment>
<evidence type="ECO:0000256" key="4">
    <source>
        <dbReference type="ARBA" id="ARBA00012158"/>
    </source>
</evidence>
<keyword evidence="11" id="KW-1185">Reference proteome</keyword>
<reference evidence="10" key="2">
    <citation type="journal article" date="2023" name="Int. J. Mol. Sci.">
        <title>De Novo Assembly and Annotation of 11 Diverse Shrub Willow (Salix) Genomes Reveals Novel Gene Organization in Sex-Linked Regions.</title>
        <authorList>
            <person name="Hyden B."/>
            <person name="Feng K."/>
            <person name="Yates T.B."/>
            <person name="Jawdy S."/>
            <person name="Cereghino C."/>
            <person name="Smart L.B."/>
            <person name="Muchero W."/>
        </authorList>
    </citation>
    <scope>NUCLEOTIDE SEQUENCE</scope>
    <source>
        <tissue evidence="10">Shoot tip</tissue>
    </source>
</reference>
<evidence type="ECO:0000256" key="5">
    <source>
        <dbReference type="ARBA" id="ARBA00018546"/>
    </source>
</evidence>
<sequence>MFITSHFFLYFFVTVSLEYLSCNSCSRTTRFPRYNDPLKLVETRRGRCGEWANCFTLYCRAFGYESRLILDFTDHVWTECFSEFLGRWMHLDPCEGVFDRPLLYEKGWNKKLNYVIAIAKDGVYDVTKRYTRKWAEVLSRRNITREPDLLATLHSMTRECRRSFTTQILSELEGRDKIESEELEKFLYSTGDASVSLPGRQSGNKEWRIARSEIGSDDHCSLSNTSCPIRVCVDEHVTKIYNAFAPLLSRCVDHSLPKSRIVEILKIFKEILVELRNSSYKTRRTSINPFILHLLPYFEELINALSLKSKIDTDGKVDICLASDPVNTSLGLPVVLDALDDLINVLNNYDDLSQVSLSWPLIKLNRIHSGSVLASGEELPFGIATSAFDGLSTSKWEEPNGARGCWIVYKLSDKQMHKLVAYDLMSANDAPERDPMDWVVEGSHDGGSSWHILDEQTSQMFKNRFQRKSFKINSDSVPCNTFRFRFLAARDVQSNSRFQLGSIDLYAGSN</sequence>
<evidence type="ECO:0000256" key="8">
    <source>
        <dbReference type="SAM" id="SignalP"/>
    </source>
</evidence>
<protein>
    <recommendedName>
        <fullName evidence="5">Peptide-N(4)-(N-acetyl-beta-glucosaminyl)asparagine amidase</fullName>
        <ecNumber evidence="4">3.5.1.52</ecNumber>
    </recommendedName>
    <alternativeName>
        <fullName evidence="7">Peptide:N-glycanase</fullName>
    </alternativeName>
</protein>
<dbReference type="Gene3D" id="2.60.120.260">
    <property type="entry name" value="Galactose-binding domain-like"/>
    <property type="match status" value="1"/>
</dbReference>
<feature type="domain" description="Transglutaminase-like" evidence="9">
    <location>
        <begin position="40"/>
        <end position="95"/>
    </location>
</feature>
<dbReference type="AlphaFoldDB" id="A0A9Q0W920"/>
<evidence type="ECO:0000256" key="7">
    <source>
        <dbReference type="ARBA" id="ARBA00032901"/>
    </source>
</evidence>
<dbReference type="FunFam" id="2.60.120.260:FF:000110">
    <property type="entry name" value="Peptide-N(4)-(N-acetyl-beta-glucosaminyl)asparagine amidase"/>
    <property type="match status" value="1"/>
</dbReference>
<dbReference type="InterPro" id="IPR008979">
    <property type="entry name" value="Galactose-bd-like_sf"/>
</dbReference>
<evidence type="ECO:0000256" key="1">
    <source>
        <dbReference type="ARBA" id="ARBA00001650"/>
    </source>
</evidence>
<keyword evidence="6" id="KW-0963">Cytoplasm</keyword>
<gene>
    <name evidence="10" type="ORF">OIU79_023626</name>
</gene>
<organism evidence="10 11">
    <name type="scientific">Salix purpurea</name>
    <name type="common">Purple osier willow</name>
    <dbReference type="NCBI Taxonomy" id="77065"/>
    <lineage>
        <taxon>Eukaryota</taxon>
        <taxon>Viridiplantae</taxon>
        <taxon>Streptophyta</taxon>
        <taxon>Embryophyta</taxon>
        <taxon>Tracheophyta</taxon>
        <taxon>Spermatophyta</taxon>
        <taxon>Magnoliopsida</taxon>
        <taxon>eudicotyledons</taxon>
        <taxon>Gunneridae</taxon>
        <taxon>Pentapetalae</taxon>
        <taxon>rosids</taxon>
        <taxon>fabids</taxon>
        <taxon>Malpighiales</taxon>
        <taxon>Salicaceae</taxon>
        <taxon>Saliceae</taxon>
        <taxon>Salix</taxon>
    </lineage>
</organism>
<feature type="signal peptide" evidence="8">
    <location>
        <begin position="1"/>
        <end position="17"/>
    </location>
</feature>
<dbReference type="InterPro" id="IPR002931">
    <property type="entry name" value="Transglutaminase-like"/>
</dbReference>
<comment type="caution">
    <text evidence="10">The sequence shown here is derived from an EMBL/GenBank/DDBJ whole genome shotgun (WGS) entry which is preliminary data.</text>
</comment>
<dbReference type="SUPFAM" id="SSF54001">
    <property type="entry name" value="Cysteine proteinases"/>
    <property type="match status" value="1"/>
</dbReference>
<evidence type="ECO:0000313" key="10">
    <source>
        <dbReference type="EMBL" id="KAJ6762920.1"/>
    </source>
</evidence>
<dbReference type="PANTHER" id="PTHR48440">
    <property type="match status" value="1"/>
</dbReference>
<reference evidence="10" key="1">
    <citation type="submission" date="2022-11" db="EMBL/GenBank/DDBJ databases">
        <authorList>
            <person name="Hyden B.L."/>
            <person name="Feng K."/>
            <person name="Yates T."/>
            <person name="Jawdy S."/>
            <person name="Smart L.B."/>
            <person name="Muchero W."/>
        </authorList>
    </citation>
    <scope>NUCLEOTIDE SEQUENCE</scope>
    <source>
        <tissue evidence="10">Shoot tip</tissue>
    </source>
</reference>
<dbReference type="Pfam" id="PF01841">
    <property type="entry name" value="Transglut_core"/>
    <property type="match status" value="1"/>
</dbReference>
<dbReference type="Gene3D" id="3.10.620.30">
    <property type="match status" value="1"/>
</dbReference>
<dbReference type="GO" id="GO:0005737">
    <property type="term" value="C:cytoplasm"/>
    <property type="evidence" value="ECO:0007669"/>
    <property type="project" value="UniProtKB-SubCell"/>
</dbReference>
<evidence type="ECO:0000256" key="2">
    <source>
        <dbReference type="ARBA" id="ARBA00001947"/>
    </source>
</evidence>
<dbReference type="Proteomes" id="UP001151532">
    <property type="component" value="Chromosome 13"/>
</dbReference>
<accession>A0A9Q0W920</accession>
<comment type="catalytic activity">
    <reaction evidence="1">
        <text>Hydrolysis of an N(4)-(acetyl-beta-D-glucosaminyl)asparagine residue in which the glucosamine residue may be further glycosylated, to yield a (substituted) N-acetyl-beta-D-glucosaminylamine and a peptide containing an aspartate residue.</text>
        <dbReference type="EC" id="3.5.1.52"/>
    </reaction>
</comment>
<dbReference type="InterPro" id="IPR038765">
    <property type="entry name" value="Papain-like_cys_pep_sf"/>
</dbReference>
<evidence type="ECO:0000259" key="9">
    <source>
        <dbReference type="SMART" id="SM00460"/>
    </source>
</evidence>
<evidence type="ECO:0000256" key="6">
    <source>
        <dbReference type="ARBA" id="ARBA00022490"/>
    </source>
</evidence>
<dbReference type="SUPFAM" id="SSF49785">
    <property type="entry name" value="Galactose-binding domain-like"/>
    <property type="match status" value="1"/>
</dbReference>
<feature type="chain" id="PRO_5040126031" description="Peptide-N(4)-(N-acetyl-beta-glucosaminyl)asparagine amidase" evidence="8">
    <location>
        <begin position="18"/>
        <end position="510"/>
    </location>
</feature>
<dbReference type="EC" id="3.5.1.52" evidence="4"/>